<keyword evidence="1" id="KW-0805">Transcription regulation</keyword>
<sequence>MSQKRRTAADEPYLVVRSSASDLAPGQAIREHAHDWHQLIHATSGVLMIATGGGSWVVPPSWGVWVPAGVRHAIRASGHSAFRTVYVAPGCVPDLPEACTAVTVSPLLRELILRIVAIGMADRRDTIESALAILLLDEMRRAPVPPFSLPEPRSDATRRAAEWLFSGGAEAGIPEIARATGLSVRALERRFVAETGMSLGRWRRQGALLASLERLGAGASVKQAAAIAGYATPSAFIAAFRAQFGTTPARYFAPV</sequence>
<dbReference type="SUPFAM" id="SSF46689">
    <property type="entry name" value="Homeodomain-like"/>
    <property type="match status" value="2"/>
</dbReference>
<dbReference type="SMART" id="SM00342">
    <property type="entry name" value="HTH_ARAC"/>
    <property type="match status" value="1"/>
</dbReference>
<reference evidence="5" key="1">
    <citation type="submission" date="2015-10" db="EMBL/GenBank/DDBJ databases">
        <authorList>
            <person name="Gilbert D.G."/>
        </authorList>
    </citation>
    <scope>NUCLEOTIDE SEQUENCE</scope>
</reference>
<evidence type="ECO:0000256" key="3">
    <source>
        <dbReference type="ARBA" id="ARBA00023163"/>
    </source>
</evidence>
<name>A0A160TI27_9ZZZZ</name>
<protein>
    <submittedName>
        <fullName evidence="5">Transcriptional regulator, AraC family</fullName>
    </submittedName>
</protein>
<keyword evidence="3" id="KW-0804">Transcription</keyword>
<dbReference type="GO" id="GO:0043565">
    <property type="term" value="F:sequence-specific DNA binding"/>
    <property type="evidence" value="ECO:0007669"/>
    <property type="project" value="InterPro"/>
</dbReference>
<dbReference type="InterPro" id="IPR009057">
    <property type="entry name" value="Homeodomain-like_sf"/>
</dbReference>
<evidence type="ECO:0000256" key="2">
    <source>
        <dbReference type="ARBA" id="ARBA00023125"/>
    </source>
</evidence>
<dbReference type="AlphaFoldDB" id="A0A160TI27"/>
<dbReference type="Pfam" id="PF12833">
    <property type="entry name" value="HTH_18"/>
    <property type="match status" value="1"/>
</dbReference>
<dbReference type="InterPro" id="IPR014710">
    <property type="entry name" value="RmlC-like_jellyroll"/>
</dbReference>
<organism evidence="5">
    <name type="scientific">hydrothermal vent metagenome</name>
    <dbReference type="NCBI Taxonomy" id="652676"/>
    <lineage>
        <taxon>unclassified sequences</taxon>
        <taxon>metagenomes</taxon>
        <taxon>ecological metagenomes</taxon>
    </lineage>
</organism>
<evidence type="ECO:0000256" key="1">
    <source>
        <dbReference type="ARBA" id="ARBA00023015"/>
    </source>
</evidence>
<keyword evidence="2" id="KW-0238">DNA-binding</keyword>
<dbReference type="PANTHER" id="PTHR11019:SF159">
    <property type="entry name" value="TRANSCRIPTIONAL REGULATOR-RELATED"/>
    <property type="match status" value="1"/>
</dbReference>
<gene>
    <name evidence="5" type="ORF">MGWOODY_Smn2677</name>
</gene>
<feature type="domain" description="HTH araC/xylS-type" evidence="4">
    <location>
        <begin position="158"/>
        <end position="254"/>
    </location>
</feature>
<dbReference type="InterPro" id="IPR003313">
    <property type="entry name" value="AraC-bd"/>
</dbReference>
<proteinExistence type="predicted"/>
<evidence type="ECO:0000259" key="4">
    <source>
        <dbReference type="PROSITE" id="PS01124"/>
    </source>
</evidence>
<dbReference type="PANTHER" id="PTHR11019">
    <property type="entry name" value="HTH-TYPE TRANSCRIPTIONAL REGULATOR NIMR"/>
    <property type="match status" value="1"/>
</dbReference>
<evidence type="ECO:0000313" key="5">
    <source>
        <dbReference type="EMBL" id="CUS44003.1"/>
    </source>
</evidence>
<dbReference type="GO" id="GO:0003700">
    <property type="term" value="F:DNA-binding transcription factor activity"/>
    <property type="evidence" value="ECO:0007669"/>
    <property type="project" value="InterPro"/>
</dbReference>
<dbReference type="InterPro" id="IPR011051">
    <property type="entry name" value="RmlC_Cupin_sf"/>
</dbReference>
<dbReference type="SUPFAM" id="SSF51182">
    <property type="entry name" value="RmlC-like cupins"/>
    <property type="match status" value="1"/>
</dbReference>
<dbReference type="Pfam" id="PF02311">
    <property type="entry name" value="AraC_binding"/>
    <property type="match status" value="1"/>
</dbReference>
<dbReference type="Gene3D" id="2.60.120.10">
    <property type="entry name" value="Jelly Rolls"/>
    <property type="match status" value="1"/>
</dbReference>
<dbReference type="CDD" id="cd06124">
    <property type="entry name" value="cupin_NimR-like_N"/>
    <property type="match status" value="1"/>
</dbReference>
<dbReference type="InterPro" id="IPR018060">
    <property type="entry name" value="HTH_AraC"/>
</dbReference>
<dbReference type="Gene3D" id="1.10.10.60">
    <property type="entry name" value="Homeodomain-like"/>
    <property type="match status" value="1"/>
</dbReference>
<dbReference type="PROSITE" id="PS01124">
    <property type="entry name" value="HTH_ARAC_FAMILY_2"/>
    <property type="match status" value="1"/>
</dbReference>
<dbReference type="EMBL" id="CZQE01000103">
    <property type="protein sequence ID" value="CUS44003.1"/>
    <property type="molecule type" value="Genomic_DNA"/>
</dbReference>
<accession>A0A160TI27</accession>